<reference evidence="2 3" key="1">
    <citation type="submission" date="2019-09" db="EMBL/GenBank/DDBJ databases">
        <title>Genome sequencing of strain KACC 19306.</title>
        <authorList>
            <person name="Heo J."/>
            <person name="Kim S.-J."/>
            <person name="Kim J.-S."/>
            <person name="Hong S.-B."/>
            <person name="Kwon S.-W."/>
        </authorList>
    </citation>
    <scope>NUCLEOTIDE SEQUENCE [LARGE SCALE GENOMIC DNA]</scope>
    <source>
        <strain evidence="2 3">KACC 19306</strain>
    </source>
</reference>
<dbReference type="Proteomes" id="UP000324678">
    <property type="component" value="Chromosome"/>
</dbReference>
<dbReference type="PROSITE" id="PS51186">
    <property type="entry name" value="GNAT"/>
    <property type="match status" value="1"/>
</dbReference>
<proteinExistence type="predicted"/>
<dbReference type="EMBL" id="CP043505">
    <property type="protein sequence ID" value="QEO15714.1"/>
    <property type="molecule type" value="Genomic_DNA"/>
</dbReference>
<dbReference type="InterPro" id="IPR000182">
    <property type="entry name" value="GNAT_dom"/>
</dbReference>
<keyword evidence="3" id="KW-1185">Reference proteome</keyword>
<dbReference type="CDD" id="cd04301">
    <property type="entry name" value="NAT_SF"/>
    <property type="match status" value="1"/>
</dbReference>
<dbReference type="OrthoDB" id="4119890at2"/>
<dbReference type="InterPro" id="IPR016181">
    <property type="entry name" value="Acyl_CoA_acyltransferase"/>
</dbReference>
<sequence length="363" mass="39006">MTVEIRPIALPARDAAPDASWAELEAYAALVRRLDVETLGTGDLARRPAELLVSLTDREDRAHVALGAFDAGALVGLAEVVWELDVDATTAFVSMLGVEPERRREGIGSRLLAEAERVAVAAEHPTTVLSADHLLAHDDGGGERLHAPQGGASLPAGLGVVRFALAHGYALGQLDRVSALDLDGRADGFRRRLAELEASVPPSAARYRIETWIDRAPDDLVDSLAVAHERMSVDAPSGAISYEFEPWDAARVRHDEGRSLASGRTSLVAAAVASDGEVAGFTQLSLLAESPAVEQWDTIVLAPHRGHRLGLRLKLANLVLLADTDPARNRVYTWNADENAHMLAINDALGFTPFALESQWQRT</sequence>
<dbReference type="Pfam" id="PF00583">
    <property type="entry name" value="Acetyltransf_1"/>
    <property type="match status" value="1"/>
</dbReference>
<feature type="domain" description="N-acetyltransferase" evidence="1">
    <location>
        <begin position="3"/>
        <end position="183"/>
    </location>
</feature>
<evidence type="ECO:0000313" key="3">
    <source>
        <dbReference type="Proteomes" id="UP000324678"/>
    </source>
</evidence>
<evidence type="ECO:0000313" key="2">
    <source>
        <dbReference type="EMBL" id="QEO15714.1"/>
    </source>
</evidence>
<protein>
    <submittedName>
        <fullName evidence="2">GNAT family N-acetyltransferase</fullName>
    </submittedName>
</protein>
<organism evidence="2 3">
    <name type="scientific">Agromyces intestinalis</name>
    <dbReference type="NCBI Taxonomy" id="2592652"/>
    <lineage>
        <taxon>Bacteria</taxon>
        <taxon>Bacillati</taxon>
        <taxon>Actinomycetota</taxon>
        <taxon>Actinomycetes</taxon>
        <taxon>Micrococcales</taxon>
        <taxon>Microbacteriaceae</taxon>
        <taxon>Agromyces</taxon>
    </lineage>
</organism>
<accession>A0A5C1YHQ1</accession>
<dbReference type="SUPFAM" id="SSF55729">
    <property type="entry name" value="Acyl-CoA N-acyltransferases (Nat)"/>
    <property type="match status" value="2"/>
</dbReference>
<dbReference type="GO" id="GO:0016747">
    <property type="term" value="F:acyltransferase activity, transferring groups other than amino-acyl groups"/>
    <property type="evidence" value="ECO:0007669"/>
    <property type="project" value="InterPro"/>
</dbReference>
<name>A0A5C1YHQ1_9MICO</name>
<evidence type="ECO:0000259" key="1">
    <source>
        <dbReference type="PROSITE" id="PS51186"/>
    </source>
</evidence>
<gene>
    <name evidence="2" type="ORF">FLP10_15755</name>
</gene>
<dbReference type="Gene3D" id="3.40.630.30">
    <property type="match status" value="1"/>
</dbReference>
<dbReference type="KEGG" id="ail:FLP10_15755"/>
<keyword evidence="2" id="KW-0808">Transferase</keyword>
<dbReference type="RefSeq" id="WP_149161727.1">
    <property type="nucleotide sequence ID" value="NZ_CP043505.1"/>
</dbReference>
<dbReference type="AlphaFoldDB" id="A0A5C1YHQ1"/>